<dbReference type="Proteomes" id="UP000037035">
    <property type="component" value="Unassembled WGS sequence"/>
</dbReference>
<evidence type="ECO:0000313" key="3">
    <source>
        <dbReference type="Proteomes" id="UP000037035"/>
    </source>
</evidence>
<evidence type="ECO:0000313" key="2">
    <source>
        <dbReference type="EMBL" id="KNZ58715.1"/>
    </source>
</evidence>
<reference evidence="2 3" key="1">
    <citation type="submission" date="2015-08" db="EMBL/GenBank/DDBJ databases">
        <title>Next Generation Sequencing and Analysis of the Genome of Puccinia sorghi L Schw, the Causal Agent of Maize Common Rust.</title>
        <authorList>
            <person name="Rochi L."/>
            <person name="Burguener G."/>
            <person name="Darino M."/>
            <person name="Turjanski A."/>
            <person name="Kreff E."/>
            <person name="Dieguez M.J."/>
            <person name="Sacco F."/>
        </authorList>
    </citation>
    <scope>NUCLEOTIDE SEQUENCE [LARGE SCALE GENOMIC DNA]</scope>
    <source>
        <strain evidence="2 3">RO10H11247</strain>
    </source>
</reference>
<proteinExistence type="predicted"/>
<dbReference type="EMBL" id="LAVV01006698">
    <property type="protein sequence ID" value="KNZ58715.1"/>
    <property type="molecule type" value="Genomic_DNA"/>
</dbReference>
<feature type="compositionally biased region" description="Polar residues" evidence="1">
    <location>
        <begin position="37"/>
        <end position="47"/>
    </location>
</feature>
<sequence length="138" mass="15625">MMEKNFEPSGHPGKKWRSISPLNKNLSQVSALEKRTTQIPHHLQTTLKKAKNEELATHHPPKPNPTTVLPQTRKSRFGAGLWISVRTLMERTLKNMRGARRAVWIIERLQGLSASRKVQNITPGEYPNLGLFLAWGTG</sequence>
<organism evidence="2 3">
    <name type="scientific">Puccinia sorghi</name>
    <dbReference type="NCBI Taxonomy" id="27349"/>
    <lineage>
        <taxon>Eukaryota</taxon>
        <taxon>Fungi</taxon>
        <taxon>Dikarya</taxon>
        <taxon>Basidiomycota</taxon>
        <taxon>Pucciniomycotina</taxon>
        <taxon>Pucciniomycetes</taxon>
        <taxon>Pucciniales</taxon>
        <taxon>Pucciniaceae</taxon>
        <taxon>Puccinia</taxon>
    </lineage>
</organism>
<dbReference type="VEuPathDB" id="FungiDB:VP01_1875g5"/>
<name>A0A0L6VF21_9BASI</name>
<feature type="region of interest" description="Disordered" evidence="1">
    <location>
        <begin position="1"/>
        <end position="71"/>
    </location>
</feature>
<keyword evidence="3" id="KW-1185">Reference proteome</keyword>
<dbReference type="AlphaFoldDB" id="A0A0L6VF21"/>
<accession>A0A0L6VF21</accession>
<feature type="compositionally biased region" description="Polar residues" evidence="1">
    <location>
        <begin position="20"/>
        <end position="30"/>
    </location>
</feature>
<comment type="caution">
    <text evidence="2">The sequence shown here is derived from an EMBL/GenBank/DDBJ whole genome shotgun (WGS) entry which is preliminary data.</text>
</comment>
<gene>
    <name evidence="2" type="ORF">VP01_1875g5</name>
</gene>
<evidence type="ECO:0000256" key="1">
    <source>
        <dbReference type="SAM" id="MobiDB-lite"/>
    </source>
</evidence>
<protein>
    <submittedName>
        <fullName evidence="2">Uncharacterized protein</fullName>
    </submittedName>
</protein>